<name>A0A0M0JJS4_9EUKA</name>
<comment type="caution">
    <text evidence="1">The sequence shown here is derived from an EMBL/GenBank/DDBJ whole genome shotgun (WGS) entry which is preliminary data.</text>
</comment>
<evidence type="ECO:0000313" key="2">
    <source>
        <dbReference type="Proteomes" id="UP000037460"/>
    </source>
</evidence>
<dbReference type="AlphaFoldDB" id="A0A0M0JJS4"/>
<protein>
    <recommendedName>
        <fullName evidence="3">Methyltransferase FkbM domain-containing protein</fullName>
    </recommendedName>
</protein>
<gene>
    <name evidence="1" type="ORF">Ctob_006436</name>
</gene>
<dbReference type="Proteomes" id="UP000037460">
    <property type="component" value="Unassembled WGS sequence"/>
</dbReference>
<organism evidence="1 2">
    <name type="scientific">Chrysochromulina tobinii</name>
    <dbReference type="NCBI Taxonomy" id="1460289"/>
    <lineage>
        <taxon>Eukaryota</taxon>
        <taxon>Haptista</taxon>
        <taxon>Haptophyta</taxon>
        <taxon>Prymnesiophyceae</taxon>
        <taxon>Prymnesiales</taxon>
        <taxon>Chrysochromulinaceae</taxon>
        <taxon>Chrysochromulina</taxon>
    </lineage>
</organism>
<keyword evidence="2" id="KW-1185">Reference proteome</keyword>
<dbReference type="EMBL" id="JWZX01002796">
    <property type="protein sequence ID" value="KOO26824.1"/>
    <property type="molecule type" value="Genomic_DNA"/>
</dbReference>
<evidence type="ECO:0000313" key="1">
    <source>
        <dbReference type="EMBL" id="KOO26824.1"/>
    </source>
</evidence>
<accession>A0A0M0JJS4</accession>
<proteinExistence type="predicted"/>
<evidence type="ECO:0008006" key="3">
    <source>
        <dbReference type="Google" id="ProtNLM"/>
    </source>
</evidence>
<dbReference type="OrthoDB" id="10006218at2759"/>
<sequence>MASACVRTPLPPTTYARELPPLALRRPDCRPRNIYIDMGANWCNSLQLFRRVPHASSSSPHEGSGWQVYAFEMAPLIMPYVEACCEALSRGQPLPPAPVPPSGSSSHLLRYAEIVGCHHASRGLQLQCMERALNASLVALRINRRLLGNEELIRARLGSARRSGCEPGSPFTYTLVPSAVGVREGASVPVGTGTRGLSQLLRGGMSLVSSGQPSTALPPQAHDAPTMAPQAHEAPLATVPMIDVLYWLRTAFGVADHVVLKMDIEGAEAELVPALLATNTTRLIDVLLWECHLASAHGTARVQGRCRCHVMEEQLLAAGVSRIYRDPYPFASRSDEPPFNFEALRAASDTAAPNPIQP</sequence>
<reference evidence="2" key="1">
    <citation type="journal article" date="2015" name="PLoS Genet.">
        <title>Genome Sequence and Transcriptome Analyses of Chrysochromulina tobin: Metabolic Tools for Enhanced Algal Fitness in the Prominent Order Prymnesiales (Haptophyceae).</title>
        <authorList>
            <person name="Hovde B.T."/>
            <person name="Deodato C.R."/>
            <person name="Hunsperger H.M."/>
            <person name="Ryken S.A."/>
            <person name="Yost W."/>
            <person name="Jha R.K."/>
            <person name="Patterson J."/>
            <person name="Monnat R.J. Jr."/>
            <person name="Barlow S.B."/>
            <person name="Starkenburg S.R."/>
            <person name="Cattolico R.A."/>
        </authorList>
    </citation>
    <scope>NUCLEOTIDE SEQUENCE</scope>
    <source>
        <strain evidence="2">CCMP291</strain>
    </source>
</reference>